<keyword evidence="2" id="KW-1185">Reference proteome</keyword>
<name>A0A8H6KYT7_9LECA</name>
<evidence type="ECO:0000313" key="1">
    <source>
        <dbReference type="EMBL" id="KAF6229364.1"/>
    </source>
</evidence>
<proteinExistence type="predicted"/>
<gene>
    <name evidence="1" type="ORF">HO133_007480</name>
</gene>
<dbReference type="SUPFAM" id="SSF52540">
    <property type="entry name" value="P-loop containing nucleoside triphosphate hydrolases"/>
    <property type="match status" value="1"/>
</dbReference>
<sequence length="138" mass="15764">MAEVPKLAEDPTTAAQVAPSSYKGHYANSSLQPIPNYVSRPRLHQKVKEQLHDLKNNGVEDVRILVVWGLGGAGKSQLVLIYIREYRRDYTAVFWIEAGSKESIERDYIQIYRLLYSRQIDVGYEMVKVEDAVPAVKR</sequence>
<dbReference type="Proteomes" id="UP000593566">
    <property type="component" value="Unassembled WGS sequence"/>
</dbReference>
<evidence type="ECO:0000313" key="2">
    <source>
        <dbReference type="Proteomes" id="UP000593566"/>
    </source>
</evidence>
<dbReference type="InterPro" id="IPR027417">
    <property type="entry name" value="P-loop_NTPase"/>
</dbReference>
<dbReference type="GeneID" id="59335879"/>
<dbReference type="AlphaFoldDB" id="A0A8H6KYT7"/>
<reference evidence="1 2" key="1">
    <citation type="journal article" date="2020" name="Genomics">
        <title>Complete, high-quality genomes from long-read metagenomic sequencing of two wolf lichen thalli reveals enigmatic genome architecture.</title>
        <authorList>
            <person name="McKenzie S.K."/>
            <person name="Walston R.F."/>
            <person name="Allen J.L."/>
        </authorList>
    </citation>
    <scope>NUCLEOTIDE SEQUENCE [LARGE SCALE GENOMIC DNA]</scope>
    <source>
        <strain evidence="1">WasteWater1</strain>
    </source>
</reference>
<accession>A0A8H6KYT7</accession>
<dbReference type="RefSeq" id="XP_037157006.1">
    <property type="nucleotide sequence ID" value="XM_037298371.1"/>
</dbReference>
<comment type="caution">
    <text evidence="1">The sequence shown here is derived from an EMBL/GenBank/DDBJ whole genome shotgun (WGS) entry which is preliminary data.</text>
</comment>
<evidence type="ECO:0008006" key="3">
    <source>
        <dbReference type="Google" id="ProtNLM"/>
    </source>
</evidence>
<organism evidence="1 2">
    <name type="scientific">Letharia lupina</name>
    <dbReference type="NCBI Taxonomy" id="560253"/>
    <lineage>
        <taxon>Eukaryota</taxon>
        <taxon>Fungi</taxon>
        <taxon>Dikarya</taxon>
        <taxon>Ascomycota</taxon>
        <taxon>Pezizomycotina</taxon>
        <taxon>Lecanoromycetes</taxon>
        <taxon>OSLEUM clade</taxon>
        <taxon>Lecanoromycetidae</taxon>
        <taxon>Lecanorales</taxon>
        <taxon>Lecanorineae</taxon>
        <taxon>Parmeliaceae</taxon>
        <taxon>Letharia</taxon>
    </lineage>
</organism>
<dbReference type="Gene3D" id="3.40.50.300">
    <property type="entry name" value="P-loop containing nucleotide triphosphate hydrolases"/>
    <property type="match status" value="1"/>
</dbReference>
<dbReference type="EMBL" id="JACCJB010000003">
    <property type="protein sequence ID" value="KAF6229364.1"/>
    <property type="molecule type" value="Genomic_DNA"/>
</dbReference>
<protein>
    <recommendedName>
        <fullName evidence="3">NB-ARC domain-containing protein</fullName>
    </recommendedName>
</protein>